<accession>A0ACB9K618</accession>
<organism evidence="1 2">
    <name type="scientific">Smallanthus sonchifolius</name>
    <dbReference type="NCBI Taxonomy" id="185202"/>
    <lineage>
        <taxon>Eukaryota</taxon>
        <taxon>Viridiplantae</taxon>
        <taxon>Streptophyta</taxon>
        <taxon>Embryophyta</taxon>
        <taxon>Tracheophyta</taxon>
        <taxon>Spermatophyta</taxon>
        <taxon>Magnoliopsida</taxon>
        <taxon>eudicotyledons</taxon>
        <taxon>Gunneridae</taxon>
        <taxon>Pentapetalae</taxon>
        <taxon>asterids</taxon>
        <taxon>campanulids</taxon>
        <taxon>Asterales</taxon>
        <taxon>Asteraceae</taxon>
        <taxon>Asteroideae</taxon>
        <taxon>Heliantheae alliance</taxon>
        <taxon>Millerieae</taxon>
        <taxon>Smallanthus</taxon>
    </lineage>
</organism>
<evidence type="ECO:0000313" key="2">
    <source>
        <dbReference type="Proteomes" id="UP001056120"/>
    </source>
</evidence>
<keyword evidence="2" id="KW-1185">Reference proteome</keyword>
<dbReference type="Proteomes" id="UP001056120">
    <property type="component" value="Linkage Group LG01"/>
</dbReference>
<reference evidence="2" key="1">
    <citation type="journal article" date="2022" name="Mol. Ecol. Resour.">
        <title>The genomes of chicory, endive, great burdock and yacon provide insights into Asteraceae palaeo-polyploidization history and plant inulin production.</title>
        <authorList>
            <person name="Fan W."/>
            <person name="Wang S."/>
            <person name="Wang H."/>
            <person name="Wang A."/>
            <person name="Jiang F."/>
            <person name="Liu H."/>
            <person name="Zhao H."/>
            <person name="Xu D."/>
            <person name="Zhang Y."/>
        </authorList>
    </citation>
    <scope>NUCLEOTIDE SEQUENCE [LARGE SCALE GENOMIC DNA]</scope>
    <source>
        <strain evidence="2">cv. Yunnan</strain>
    </source>
</reference>
<protein>
    <submittedName>
        <fullName evidence="1">Uncharacterized protein</fullName>
    </submittedName>
</protein>
<reference evidence="1 2" key="2">
    <citation type="journal article" date="2022" name="Mol. Ecol. Resour.">
        <title>The genomes of chicory, endive, great burdock and yacon provide insights into Asteraceae paleo-polyploidization history and plant inulin production.</title>
        <authorList>
            <person name="Fan W."/>
            <person name="Wang S."/>
            <person name="Wang H."/>
            <person name="Wang A."/>
            <person name="Jiang F."/>
            <person name="Liu H."/>
            <person name="Zhao H."/>
            <person name="Xu D."/>
            <person name="Zhang Y."/>
        </authorList>
    </citation>
    <scope>NUCLEOTIDE SEQUENCE [LARGE SCALE GENOMIC DNA]</scope>
    <source>
        <strain evidence="2">cv. Yunnan</strain>
        <tissue evidence="1">Leaves</tissue>
    </source>
</reference>
<proteinExistence type="predicted"/>
<name>A0ACB9K618_9ASTR</name>
<comment type="caution">
    <text evidence="1">The sequence shown here is derived from an EMBL/GenBank/DDBJ whole genome shotgun (WGS) entry which is preliminary data.</text>
</comment>
<sequence length="148" mass="16534">MGHHLPTAEAGAGAGEGKLLHDAHKHANLETTVKDLTQRLEAGGVDFKTVKQQLEKAEETISQLANMNVENKAAWVEQDDTWKHSERIKSVQLNVQKIQCVLLKVDDGSERKSSKGKGVILRDLIHRNGRMRRRRLCGCFAPSPSIKY</sequence>
<dbReference type="EMBL" id="CM042018">
    <property type="protein sequence ID" value="KAI3827746.1"/>
    <property type="molecule type" value="Genomic_DNA"/>
</dbReference>
<gene>
    <name evidence="1" type="ORF">L1987_01829</name>
</gene>
<evidence type="ECO:0000313" key="1">
    <source>
        <dbReference type="EMBL" id="KAI3827746.1"/>
    </source>
</evidence>